<comment type="caution">
    <text evidence="3">The sequence shown here is derived from an EMBL/GenBank/DDBJ whole genome shotgun (WGS) entry which is preliminary data.</text>
</comment>
<proteinExistence type="predicted"/>
<feature type="compositionally biased region" description="Low complexity" evidence="1">
    <location>
        <begin position="173"/>
        <end position="186"/>
    </location>
</feature>
<dbReference type="VEuPathDB" id="FungiDB:C8Q69DRAFT_261359"/>
<evidence type="ECO:0000256" key="1">
    <source>
        <dbReference type="SAM" id="MobiDB-lite"/>
    </source>
</evidence>
<name>A0A443HV48_BYSSP</name>
<dbReference type="GeneID" id="39595972"/>
<dbReference type="EMBL" id="RCNU01000005">
    <property type="protein sequence ID" value="RWQ95630.1"/>
    <property type="molecule type" value="Genomic_DNA"/>
</dbReference>
<keyword evidence="4" id="KW-1185">Reference proteome</keyword>
<dbReference type="STRING" id="264951.A0A443HV48"/>
<evidence type="ECO:0000313" key="4">
    <source>
        <dbReference type="Proteomes" id="UP000283841"/>
    </source>
</evidence>
<evidence type="ECO:0000256" key="2">
    <source>
        <dbReference type="SAM" id="Phobius"/>
    </source>
</evidence>
<organism evidence="3 4">
    <name type="scientific">Byssochlamys spectabilis</name>
    <name type="common">Paecilomyces variotii</name>
    <dbReference type="NCBI Taxonomy" id="264951"/>
    <lineage>
        <taxon>Eukaryota</taxon>
        <taxon>Fungi</taxon>
        <taxon>Dikarya</taxon>
        <taxon>Ascomycota</taxon>
        <taxon>Pezizomycotina</taxon>
        <taxon>Eurotiomycetes</taxon>
        <taxon>Eurotiomycetidae</taxon>
        <taxon>Eurotiales</taxon>
        <taxon>Thermoascaceae</taxon>
        <taxon>Paecilomyces</taxon>
    </lineage>
</organism>
<keyword evidence="2" id="KW-0812">Transmembrane</keyword>
<evidence type="ECO:0000313" key="3">
    <source>
        <dbReference type="EMBL" id="RWQ95630.1"/>
    </source>
</evidence>
<accession>A0A443HV48</accession>
<dbReference type="AlphaFoldDB" id="A0A443HV48"/>
<feature type="region of interest" description="Disordered" evidence="1">
    <location>
        <begin position="173"/>
        <end position="199"/>
    </location>
</feature>
<feature type="transmembrane region" description="Helical" evidence="2">
    <location>
        <begin position="207"/>
        <end position="228"/>
    </location>
</feature>
<sequence>MTSPPLPLTTTFTPASSCLVDLYQVDNTKGIYCGVGTATYLCPYLQLGPTSTSACLPSGWSTDSTAYFSPGICPSGYRQACSSTVNIGTLVETRATCCPSGYFCQTRTDWPWYSTDACTYVNTNPVPYTYTTTNNKGAYITSTTTNVEGFNAYGVSIRYQATDFASAQKTSSSVSSTESSSSSSRSAPTLETSTSSASNGLSTGAKVGIGVGCSVGILLLILVGFLIFRLRSYTRSVTAKHEESSDLVQTTEYAKSQPHSELQGWVTQKAVELPVQPAELPASGPRRW</sequence>
<gene>
    <name evidence="3" type="ORF">C8Q69DRAFT_261359</name>
</gene>
<reference evidence="3 4" key="1">
    <citation type="journal article" date="2018" name="Front. Microbiol.">
        <title>Genomic and genetic insights into a cosmopolitan fungus, Paecilomyces variotii (Eurotiales).</title>
        <authorList>
            <person name="Urquhart A.S."/>
            <person name="Mondo S.J."/>
            <person name="Makela M.R."/>
            <person name="Hane J.K."/>
            <person name="Wiebenga A."/>
            <person name="He G."/>
            <person name="Mihaltcheva S."/>
            <person name="Pangilinan J."/>
            <person name="Lipzen A."/>
            <person name="Barry K."/>
            <person name="de Vries R.P."/>
            <person name="Grigoriev I.V."/>
            <person name="Idnurm A."/>
        </authorList>
    </citation>
    <scope>NUCLEOTIDE SEQUENCE [LARGE SCALE GENOMIC DNA]</scope>
    <source>
        <strain evidence="3 4">CBS 101075</strain>
    </source>
</reference>
<keyword evidence="2" id="KW-1133">Transmembrane helix</keyword>
<feature type="compositionally biased region" description="Polar residues" evidence="1">
    <location>
        <begin position="187"/>
        <end position="199"/>
    </location>
</feature>
<keyword evidence="2" id="KW-0472">Membrane</keyword>
<protein>
    <recommendedName>
        <fullName evidence="5">Mid2 domain-containing protein</fullName>
    </recommendedName>
</protein>
<dbReference type="RefSeq" id="XP_028485275.1">
    <property type="nucleotide sequence ID" value="XM_028626695.1"/>
</dbReference>
<evidence type="ECO:0008006" key="5">
    <source>
        <dbReference type="Google" id="ProtNLM"/>
    </source>
</evidence>
<dbReference type="Proteomes" id="UP000283841">
    <property type="component" value="Unassembled WGS sequence"/>
</dbReference>